<evidence type="ECO:0000256" key="1">
    <source>
        <dbReference type="SAM" id="Coils"/>
    </source>
</evidence>
<feature type="region of interest" description="Disordered" evidence="2">
    <location>
        <begin position="1513"/>
        <end position="1559"/>
    </location>
</feature>
<dbReference type="GeneID" id="14920612"/>
<dbReference type="KEGG" id="acan:ACA1_201490"/>
<feature type="coiled-coil region" evidence="1">
    <location>
        <begin position="814"/>
        <end position="841"/>
    </location>
</feature>
<accession>L8H5P0</accession>
<name>L8H5P0_ACACF</name>
<evidence type="ECO:0000313" key="3">
    <source>
        <dbReference type="EMBL" id="ELR19781.1"/>
    </source>
</evidence>
<sequence>MHALTKEPLLWSTLAARRWGDSVDQLSHGIANDDLVREWNAISDKQARYKLRHTHLGDWVFGRYALRSFGESTEDIGGGSGIAAMEYIEEDHVVILGYQAGYIEIWDMHTASCLATRYLMMPRNMSGGPIQKMLIRKYKVVTGFSNGVVVHAVVKDSRKPFALPYEIETTSYFCYASGYKAKETLPLFDETLAMSACSSAVACLHSNAKFLFLFNETINPETGEAAVTRILLGNNAANEVLFHLDAVEFRGQREVVRVVMFMKQTRNLHVFHMPDLLKPPVHRVVPLVGVGMDPREVKVSGNVVALLGLTKTYVVNLDNAGFFQVIQSTLDYTSPSLTSAFEGGKLLEMTRNGLIVLHSTRRTELVLSVDDFYVPQPPAVPALVEPDLRLRTKYSMARFYKSRLLLLTEDGVVRDDCTLFLVDLLRKAKHRVDELEKSLQLASSNTNKEALAAARKSLNVIVSEAIETADRALGYINNQVTLNTVHILYSKLKALLEADQTITAMCNQVREIDAALPSASSRPHSRFKLAGALPLGLTATTAHAHMQMKTTTMMMTTKKKKKRKRVTEGSCGRIDEMWAAGERIIALSRAVNEKIAQASKAASSSSILEAQSCDLVETVGELEKRITAQLETALLDLIGDQARWSRQHPQHEWTDATAICAQSLGSILQRQLRNAQKHSSWLGRAHVEVALKQAEDNMRAELIAYQRKQLCLKIAYEPALLDSLEATHDKLVELKNYHNLQDTYRGLQQSDMAILEKVIQEVSTRLEQHVALRSIQCWQQITRDPAFSSPEQLIAAAREAEEWVFAVTEVPQSVYEVETNLQRAQELERQLTNNLHAYQEMPTWKRLAARKEALANSLAQARRHELEMIHQELEHIDEWLDQQRRQLDALLPGGQPVFDQPETETKAQTEAELQQSRERPVHDEAASAAVEQLIEATLGQIRAQIRHLTHHKARSTAWFKLEERGLKKMDDVVDRLKQAVIDVRTQTWITRIERAHEVVAALPLEDLLDQYERFTSIRCRADEPHWLAGDLRCRLDDFANGELRSLIADKFEAATVDQLDRFAAAADALDSVHDPHHADRDAEATTKRQKNEAKAELVQSVSAYESLLKHIGLRESCHDLVELVQLTLRSDAMMSGVMPRIRRLLVDPQQTPPLDWFDCEKHTAKLRELTHLATLTTTTSHHLAIVTRIEAFVQLVGQTIKQLQEQALAQYTSELEAVTTWVSEQRAPGRADAQPKADLQSAYHQLARLRDCSAKLQLYGLSPSNSDDLHGQVQQLTRQHFLAYLTVLDAKAMDAPTRHAIERLSRDRLKNRHDRYTINCTLSCQKEVDDLRERMQAMIDQRMRKSRVEEMLQQPELFDLSDFAKLYHEISRLLDYKKQPLDEATTANLMWLQERLNAWTLVAYDTALTADILSAENYSSDQAALLFHPSGLPDIETAVMKITYWYRAGRNRMSNAMTVDEQIERLGDLRTKLEEYCHEDNYLRLADTMHDLERKLCGWVESEPDTINDILDIFDDDDEDANPDDGDDDGMSADNDEDEGDDATESDDDHDDHDDGEAL</sequence>
<dbReference type="VEuPathDB" id="AmoebaDB:ACA1_201490"/>
<organism evidence="3 4">
    <name type="scientific">Acanthamoeba castellanii (strain ATCC 30010 / Neff)</name>
    <dbReference type="NCBI Taxonomy" id="1257118"/>
    <lineage>
        <taxon>Eukaryota</taxon>
        <taxon>Amoebozoa</taxon>
        <taxon>Discosea</taxon>
        <taxon>Longamoebia</taxon>
        <taxon>Centramoebida</taxon>
        <taxon>Acanthamoebidae</taxon>
        <taxon>Acanthamoeba</taxon>
    </lineage>
</organism>
<keyword evidence="1" id="KW-0175">Coiled coil</keyword>
<gene>
    <name evidence="3" type="ORF">ACA1_201490</name>
</gene>
<evidence type="ECO:0000313" key="4">
    <source>
        <dbReference type="Proteomes" id="UP000011083"/>
    </source>
</evidence>
<feature type="region of interest" description="Disordered" evidence="2">
    <location>
        <begin position="1073"/>
        <end position="1092"/>
    </location>
</feature>
<feature type="region of interest" description="Disordered" evidence="2">
    <location>
        <begin position="892"/>
        <end position="921"/>
    </location>
</feature>
<reference evidence="3 4" key="1">
    <citation type="journal article" date="2013" name="Genome Biol.">
        <title>Genome of Acanthamoeba castellanii highlights extensive lateral gene transfer and early evolution of tyrosine kinase signaling.</title>
        <authorList>
            <person name="Clarke M."/>
            <person name="Lohan A.J."/>
            <person name="Liu B."/>
            <person name="Lagkouvardos I."/>
            <person name="Roy S."/>
            <person name="Zafar N."/>
            <person name="Bertelli C."/>
            <person name="Schilde C."/>
            <person name="Kianianmomeni A."/>
            <person name="Burglin T.R."/>
            <person name="Frech C."/>
            <person name="Turcotte B."/>
            <person name="Kopec K.O."/>
            <person name="Synnott J.M."/>
            <person name="Choo C."/>
            <person name="Paponov I."/>
            <person name="Finkler A."/>
            <person name="Soon Heng Tan C."/>
            <person name="Hutchins A.P."/>
            <person name="Weinmeier T."/>
            <person name="Rattei T."/>
            <person name="Chu J.S."/>
            <person name="Gimenez G."/>
            <person name="Irimia M."/>
            <person name="Rigden D.J."/>
            <person name="Fitzpatrick D.A."/>
            <person name="Lorenzo-Morales J."/>
            <person name="Bateman A."/>
            <person name="Chiu C.H."/>
            <person name="Tang P."/>
            <person name="Hegemann P."/>
            <person name="Fromm H."/>
            <person name="Raoult D."/>
            <person name="Greub G."/>
            <person name="Miranda-Saavedra D."/>
            <person name="Chen N."/>
            <person name="Nash P."/>
            <person name="Ginger M.L."/>
            <person name="Horn M."/>
            <person name="Schaap P."/>
            <person name="Caler L."/>
            <person name="Loftus B."/>
        </authorList>
    </citation>
    <scope>NUCLEOTIDE SEQUENCE [LARGE SCALE GENOMIC DNA]</scope>
    <source>
        <strain evidence="3 4">Neff</strain>
    </source>
</reference>
<keyword evidence="4" id="KW-1185">Reference proteome</keyword>
<dbReference type="EMBL" id="KB007932">
    <property type="protein sequence ID" value="ELR19781.1"/>
    <property type="molecule type" value="Genomic_DNA"/>
</dbReference>
<dbReference type="RefSeq" id="XP_004341876.1">
    <property type="nucleotide sequence ID" value="XM_004341828.1"/>
</dbReference>
<protein>
    <submittedName>
        <fullName evidence="3">Uncharacterized protein</fullName>
    </submittedName>
</protein>
<feature type="compositionally biased region" description="Basic and acidic residues" evidence="2">
    <location>
        <begin position="903"/>
        <end position="921"/>
    </location>
</feature>
<evidence type="ECO:0000256" key="2">
    <source>
        <dbReference type="SAM" id="MobiDB-lite"/>
    </source>
</evidence>
<proteinExistence type="predicted"/>
<dbReference type="Proteomes" id="UP000011083">
    <property type="component" value="Unassembled WGS sequence"/>
</dbReference>